<evidence type="ECO:0000256" key="6">
    <source>
        <dbReference type="ARBA" id="ARBA00023136"/>
    </source>
</evidence>
<dbReference type="InterPro" id="IPR051599">
    <property type="entry name" value="Cell_Envelope_Assoc"/>
</dbReference>
<evidence type="ECO:0000259" key="9">
    <source>
        <dbReference type="Pfam" id="PF02698"/>
    </source>
</evidence>
<evidence type="ECO:0000256" key="8">
    <source>
        <dbReference type="SAM" id="MobiDB-lite"/>
    </source>
</evidence>
<dbReference type="Proteomes" id="UP001251857">
    <property type="component" value="Unassembled WGS sequence"/>
</dbReference>
<protein>
    <submittedName>
        <fullName evidence="10">ElyC/SanA/YdcF family protein</fullName>
    </submittedName>
</protein>
<dbReference type="CDD" id="cd06259">
    <property type="entry name" value="YdcF-like"/>
    <property type="match status" value="1"/>
</dbReference>
<evidence type="ECO:0000256" key="7">
    <source>
        <dbReference type="ARBA" id="ARBA00037355"/>
    </source>
</evidence>
<keyword evidence="6" id="KW-0472">Membrane</keyword>
<comment type="function">
    <text evidence="7">Participates in the barrier function of the cell envelope.</text>
</comment>
<gene>
    <name evidence="10" type="ORF">RM532_02965</name>
</gene>
<evidence type="ECO:0000256" key="1">
    <source>
        <dbReference type="ARBA" id="ARBA00004377"/>
    </source>
</evidence>
<evidence type="ECO:0000313" key="10">
    <source>
        <dbReference type="EMBL" id="MDT0633915.1"/>
    </source>
</evidence>
<dbReference type="InterPro" id="IPR003848">
    <property type="entry name" value="DUF218"/>
</dbReference>
<evidence type="ECO:0000256" key="3">
    <source>
        <dbReference type="ARBA" id="ARBA00022519"/>
    </source>
</evidence>
<evidence type="ECO:0000256" key="5">
    <source>
        <dbReference type="ARBA" id="ARBA00022989"/>
    </source>
</evidence>
<dbReference type="PANTHER" id="PTHR30336:SF0">
    <property type="entry name" value="PROTEIN SANA"/>
    <property type="match status" value="1"/>
</dbReference>
<evidence type="ECO:0000313" key="11">
    <source>
        <dbReference type="Proteomes" id="UP001251857"/>
    </source>
</evidence>
<dbReference type="Pfam" id="PF02698">
    <property type="entry name" value="DUF218"/>
    <property type="match status" value="1"/>
</dbReference>
<keyword evidence="4" id="KW-0812">Transmembrane</keyword>
<keyword evidence="5" id="KW-1133">Transmembrane helix</keyword>
<name>A0ABU3BX78_9GAMM</name>
<keyword evidence="11" id="KW-1185">Reference proteome</keyword>
<reference evidence="10 11" key="1">
    <citation type="submission" date="2023-09" db="EMBL/GenBank/DDBJ databases">
        <authorList>
            <person name="Rey-Velasco X."/>
        </authorList>
    </citation>
    <scope>NUCLEOTIDE SEQUENCE [LARGE SCALE GENOMIC DNA]</scope>
    <source>
        <strain evidence="10 11">W335</strain>
    </source>
</reference>
<dbReference type="EMBL" id="JAVRIB010000002">
    <property type="protein sequence ID" value="MDT0633915.1"/>
    <property type="molecule type" value="Genomic_DNA"/>
</dbReference>
<comment type="subcellular location">
    <subcellularLocation>
        <location evidence="1">Cell inner membrane</location>
        <topology evidence="1">Single-pass membrane protein</topology>
    </subcellularLocation>
</comment>
<dbReference type="PANTHER" id="PTHR30336">
    <property type="entry name" value="INNER MEMBRANE PROTEIN, PROBABLE PERMEASE"/>
    <property type="match status" value="1"/>
</dbReference>
<sequence length="236" mass="25853">MPRPRRAGVLGAVPTIVGLVAVVLLAGNAWMVTAARPHVYADAGTIPANQVGLVLGTSPYTRSGERNQLFRHRIEAASALFHGGKVEHLLLSGANPDDTYNEPRKMYQALIEAGVPGDAMTFDFAGFRTLDSMIRAREVFGLDNVTVISQRYHCYRAVFLGRQRGLSTIAYAHPQQDERQSLRVEAREYLARMAALLDLFVLDTGPRFLGELRQLPPDTGLAADKKKAPTLESAPE</sequence>
<keyword evidence="3" id="KW-0997">Cell inner membrane</keyword>
<evidence type="ECO:0000256" key="4">
    <source>
        <dbReference type="ARBA" id="ARBA00022692"/>
    </source>
</evidence>
<proteinExistence type="predicted"/>
<comment type="caution">
    <text evidence="10">The sequence shown here is derived from an EMBL/GenBank/DDBJ whole genome shotgun (WGS) entry which is preliminary data.</text>
</comment>
<feature type="domain" description="DUF218" evidence="9">
    <location>
        <begin position="53"/>
        <end position="190"/>
    </location>
</feature>
<accession>A0ABU3BX78</accession>
<organism evidence="10 11">
    <name type="scientific">Spectribacter hydrogenoxidans</name>
    <dbReference type="NCBI Taxonomy" id="3075608"/>
    <lineage>
        <taxon>Bacteria</taxon>
        <taxon>Pseudomonadati</taxon>
        <taxon>Pseudomonadota</taxon>
        <taxon>Gammaproteobacteria</taxon>
        <taxon>Salinisphaerales</taxon>
        <taxon>Salinisphaeraceae</taxon>
        <taxon>Spectribacter</taxon>
    </lineage>
</organism>
<evidence type="ECO:0000256" key="2">
    <source>
        <dbReference type="ARBA" id="ARBA00022475"/>
    </source>
</evidence>
<keyword evidence="2" id="KW-1003">Cell membrane</keyword>
<dbReference type="RefSeq" id="WP_311651642.1">
    <property type="nucleotide sequence ID" value="NZ_JAVRIB010000002.1"/>
</dbReference>
<feature type="region of interest" description="Disordered" evidence="8">
    <location>
        <begin position="215"/>
        <end position="236"/>
    </location>
</feature>